<dbReference type="Proteomes" id="UP000283269">
    <property type="component" value="Unassembled WGS sequence"/>
</dbReference>
<evidence type="ECO:0000256" key="1">
    <source>
        <dbReference type="SAM" id="MobiDB-lite"/>
    </source>
</evidence>
<keyword evidence="3" id="KW-1185">Reference proteome</keyword>
<dbReference type="SUPFAM" id="SSF51197">
    <property type="entry name" value="Clavaminate synthase-like"/>
    <property type="match status" value="1"/>
</dbReference>
<feature type="region of interest" description="Disordered" evidence="1">
    <location>
        <begin position="544"/>
        <end position="776"/>
    </location>
</feature>
<feature type="region of interest" description="Disordered" evidence="1">
    <location>
        <begin position="809"/>
        <end position="864"/>
    </location>
</feature>
<feature type="compositionally biased region" description="Basic and acidic residues" evidence="1">
    <location>
        <begin position="766"/>
        <end position="776"/>
    </location>
</feature>
<dbReference type="AlphaFoldDB" id="A0A409W1J6"/>
<feature type="region of interest" description="Disordered" evidence="1">
    <location>
        <begin position="490"/>
        <end position="527"/>
    </location>
</feature>
<sequence length="954" mass="108423">MASSSSNSRTSDHPIKILPYPTSVEIPTYCDAIQDLLRLDPEEQLKGVQLWTGTFSPHLLTGRKMVDVLVKYLETRSTEDYKRVVFPLQVPVPRGENPENLSGIGRIDLNSLIPDAFRQPNRVLRIGGENWSTALVPPGAVTMMHSDHFICGQIMPHFFGRKLWFLCPATSANMTMWYKAKGTVEQRMLRMISECDDLFVWLSEKLSIMVVPPHCFHSVLTFTLGCHSGVRVGSDYWIEDMVDTLSVLTDQDYMKEVRKDRFLLEELMGKIMPDMVLWVEWCEEFEREPTERELEIMSTMKPALKTINRIEDIWVMRKRFGNCGSRSAETMSGDDVVVHPDVATANGHRHRHCNRTPTLSLPTDIVTADRHCTRRPTLSPPTDIVTTDRHCDRRPTLRPPTDIATAVRHCDRHPTLRPPSDIAPAVRHCDRHPHRPTLRPPSDIVTAVRHCDRHPTLRLPSDIATAIRRCDRHPTLRPPSDIATAIRHCDRRPTLQPPSDTATAVRHCDRRPTLSPLSLLDSGDDVGSSINDIVQDRLAVYASQMEKRDKNEKKERKERAKEKRARMEAGRKGGNLGSGEGSNTAEAEGQVETESSQTREREEKEEQEQEHERKEKEEQEAREEKEKEEEEKERARKEQEAKEKEEKERQGKQKEGGESQAKAAEEEQRGGERDSGFGDDDNVQEVRAYMESRKAGKRKRTVYTDEEDEGMGEEDDSEGRKKRLVKENKKRLGSDEEEEEEEGGEGKERMGGRPSKKAKAGGRGEASMRTDLETCDRCSRNDETAALCRTKVGAGACTTCQGMKKVCLRNGEGQRRKMKRTTSGTKEKSGGGLSMATGASASSEGKRSQRGTEDMQSWEKNRDSVRASVYVERGRTSEVDKVMEPVLSSMRDLGTFVKSVVKENEKLASRVQVLEIYQANEQRRTEERFAYILRKLEIQEKKKSEEEGEGEEED</sequence>
<protein>
    <submittedName>
        <fullName evidence="2">Uncharacterized protein</fullName>
    </submittedName>
</protein>
<comment type="caution">
    <text evidence="2">The sequence shown here is derived from an EMBL/GenBank/DDBJ whole genome shotgun (WGS) entry which is preliminary data.</text>
</comment>
<dbReference type="InParanoid" id="A0A409W1J6"/>
<evidence type="ECO:0000313" key="3">
    <source>
        <dbReference type="Proteomes" id="UP000283269"/>
    </source>
</evidence>
<feature type="compositionally biased region" description="Basic and acidic residues" evidence="1">
    <location>
        <begin position="597"/>
        <end position="625"/>
    </location>
</feature>
<feature type="region of interest" description="Disordered" evidence="1">
    <location>
        <begin position="412"/>
        <end position="441"/>
    </location>
</feature>
<dbReference type="OrthoDB" id="3066741at2759"/>
<reference evidence="2 3" key="1">
    <citation type="journal article" date="2018" name="Evol. Lett.">
        <title>Horizontal gene cluster transfer increased hallucinogenic mushroom diversity.</title>
        <authorList>
            <person name="Reynolds H.T."/>
            <person name="Vijayakumar V."/>
            <person name="Gluck-Thaler E."/>
            <person name="Korotkin H.B."/>
            <person name="Matheny P.B."/>
            <person name="Slot J.C."/>
        </authorList>
    </citation>
    <scope>NUCLEOTIDE SEQUENCE [LARGE SCALE GENOMIC DNA]</scope>
    <source>
        <strain evidence="2 3">2631</strain>
    </source>
</reference>
<feature type="compositionally biased region" description="Basic and acidic residues" evidence="1">
    <location>
        <begin position="386"/>
        <end position="395"/>
    </location>
</feature>
<organism evidence="2 3">
    <name type="scientific">Psilocybe cyanescens</name>
    <dbReference type="NCBI Taxonomy" id="93625"/>
    <lineage>
        <taxon>Eukaryota</taxon>
        <taxon>Fungi</taxon>
        <taxon>Dikarya</taxon>
        <taxon>Basidiomycota</taxon>
        <taxon>Agaricomycotina</taxon>
        <taxon>Agaricomycetes</taxon>
        <taxon>Agaricomycetidae</taxon>
        <taxon>Agaricales</taxon>
        <taxon>Agaricineae</taxon>
        <taxon>Strophariaceae</taxon>
        <taxon>Psilocybe</taxon>
    </lineage>
</organism>
<gene>
    <name evidence="2" type="ORF">CVT25_012615</name>
</gene>
<feature type="compositionally biased region" description="Basic and acidic residues" evidence="1">
    <location>
        <begin position="725"/>
        <end position="734"/>
    </location>
</feature>
<dbReference type="EMBL" id="NHYD01003820">
    <property type="protein sequence ID" value="PPQ72399.1"/>
    <property type="molecule type" value="Genomic_DNA"/>
</dbReference>
<feature type="compositionally biased region" description="Acidic residues" evidence="1">
    <location>
        <begin position="704"/>
        <end position="717"/>
    </location>
</feature>
<accession>A0A409W1J6</accession>
<dbReference type="STRING" id="93625.A0A409W1J6"/>
<proteinExistence type="predicted"/>
<feature type="compositionally biased region" description="Basic and acidic residues" evidence="1">
    <location>
        <begin position="844"/>
        <end position="864"/>
    </location>
</feature>
<name>A0A409W1J6_PSICY</name>
<feature type="compositionally biased region" description="Low complexity" evidence="1">
    <location>
        <begin position="513"/>
        <end position="527"/>
    </location>
</feature>
<feature type="compositionally biased region" description="Basic and acidic residues" evidence="1">
    <location>
        <begin position="632"/>
        <end position="676"/>
    </location>
</feature>
<evidence type="ECO:0000313" key="2">
    <source>
        <dbReference type="EMBL" id="PPQ72399.1"/>
    </source>
</evidence>
<feature type="compositionally biased region" description="Basic and acidic residues" evidence="1">
    <location>
        <begin position="545"/>
        <end position="571"/>
    </location>
</feature>
<feature type="region of interest" description="Disordered" evidence="1">
    <location>
        <begin position="373"/>
        <end position="400"/>
    </location>
</feature>